<evidence type="ECO:0000256" key="1">
    <source>
        <dbReference type="ARBA" id="ARBA00006700"/>
    </source>
</evidence>
<organism evidence="5 6">
    <name type="scientific">Candidatus Shapirobacteria bacterium CG10_big_fil_rev_8_21_14_0_10_40_9</name>
    <dbReference type="NCBI Taxonomy" id="1974888"/>
    <lineage>
        <taxon>Bacteria</taxon>
        <taxon>Candidatus Shapironibacteriota</taxon>
    </lineage>
</organism>
<comment type="function">
    <text evidence="4">One of the early assembly proteins it binds 23S rRNA. One of the proteins that surrounds the polypeptide exit tunnel on the outside of the ribosome. Forms the main docking site for trigger factor binding to the ribosome.</text>
</comment>
<keyword evidence="2 4" id="KW-0689">Ribosomal protein</keyword>
<dbReference type="GO" id="GO:0005840">
    <property type="term" value="C:ribosome"/>
    <property type="evidence" value="ECO:0007669"/>
    <property type="project" value="UniProtKB-KW"/>
</dbReference>
<evidence type="ECO:0000313" key="6">
    <source>
        <dbReference type="Proteomes" id="UP000231474"/>
    </source>
</evidence>
<comment type="subunit">
    <text evidence="4">Part of the 50S ribosomal subunit. Contacts protein L29, and trigger factor when it is bound to the ribosome.</text>
</comment>
<gene>
    <name evidence="4" type="primary">rplW</name>
    <name evidence="5" type="ORF">COU95_02800</name>
</gene>
<dbReference type="NCBIfam" id="NF004363">
    <property type="entry name" value="PRK05738.2-4"/>
    <property type="match status" value="1"/>
</dbReference>
<comment type="similarity">
    <text evidence="1 4">Belongs to the universal ribosomal protein uL23 family.</text>
</comment>
<dbReference type="InterPro" id="IPR012677">
    <property type="entry name" value="Nucleotide-bd_a/b_plait_sf"/>
</dbReference>
<dbReference type="Gene3D" id="3.30.70.330">
    <property type="match status" value="1"/>
</dbReference>
<evidence type="ECO:0000256" key="2">
    <source>
        <dbReference type="ARBA" id="ARBA00022980"/>
    </source>
</evidence>
<keyword evidence="4" id="KW-0694">RNA-binding</keyword>
<dbReference type="Proteomes" id="UP000231474">
    <property type="component" value="Unassembled WGS sequence"/>
</dbReference>
<accession>A0A2M8L368</accession>
<evidence type="ECO:0000313" key="5">
    <source>
        <dbReference type="EMBL" id="PJE67359.1"/>
    </source>
</evidence>
<protein>
    <recommendedName>
        <fullName evidence="4">Large ribosomal subunit protein uL23</fullName>
    </recommendedName>
</protein>
<name>A0A2M8L368_9BACT</name>
<keyword evidence="3 4" id="KW-0687">Ribonucleoprotein</keyword>
<dbReference type="AlphaFoldDB" id="A0A2M8L368"/>
<dbReference type="GO" id="GO:0003735">
    <property type="term" value="F:structural constituent of ribosome"/>
    <property type="evidence" value="ECO:0007669"/>
    <property type="project" value="InterPro"/>
</dbReference>
<dbReference type="EMBL" id="PFEK01000055">
    <property type="protein sequence ID" value="PJE67359.1"/>
    <property type="molecule type" value="Genomic_DNA"/>
</dbReference>
<dbReference type="InterPro" id="IPR012678">
    <property type="entry name" value="Ribosomal_uL23/eL15/eS24_sf"/>
</dbReference>
<dbReference type="InterPro" id="IPR013025">
    <property type="entry name" value="Ribosomal_uL23-like"/>
</dbReference>
<dbReference type="Pfam" id="PF00276">
    <property type="entry name" value="Ribosomal_L23"/>
    <property type="match status" value="1"/>
</dbReference>
<keyword evidence="4" id="KW-0699">rRNA-binding</keyword>
<dbReference type="PANTHER" id="PTHR11620">
    <property type="entry name" value="60S RIBOSOMAL PROTEIN L23A"/>
    <property type="match status" value="1"/>
</dbReference>
<proteinExistence type="inferred from homology"/>
<dbReference type="GO" id="GO:1990904">
    <property type="term" value="C:ribonucleoprotein complex"/>
    <property type="evidence" value="ECO:0007669"/>
    <property type="project" value="UniProtKB-KW"/>
</dbReference>
<dbReference type="SUPFAM" id="SSF54189">
    <property type="entry name" value="Ribosomal proteins S24e, L23 and L15e"/>
    <property type="match status" value="1"/>
</dbReference>
<dbReference type="HAMAP" id="MF_01369_B">
    <property type="entry name" value="Ribosomal_uL23_B"/>
    <property type="match status" value="1"/>
</dbReference>
<evidence type="ECO:0000256" key="4">
    <source>
        <dbReference type="HAMAP-Rule" id="MF_01369"/>
    </source>
</evidence>
<reference evidence="6" key="1">
    <citation type="submission" date="2017-09" db="EMBL/GenBank/DDBJ databases">
        <title>Depth-based differentiation of microbial function through sediment-hosted aquifers and enrichment of novel symbionts in the deep terrestrial subsurface.</title>
        <authorList>
            <person name="Probst A.J."/>
            <person name="Ladd B."/>
            <person name="Jarett J.K."/>
            <person name="Geller-Mcgrath D.E."/>
            <person name="Sieber C.M.K."/>
            <person name="Emerson J.B."/>
            <person name="Anantharaman K."/>
            <person name="Thomas B.C."/>
            <person name="Malmstrom R."/>
            <person name="Stieglmeier M."/>
            <person name="Klingl A."/>
            <person name="Woyke T."/>
            <person name="Ryan C.M."/>
            <person name="Banfield J.F."/>
        </authorList>
    </citation>
    <scope>NUCLEOTIDE SEQUENCE [LARGE SCALE GENOMIC DNA]</scope>
</reference>
<evidence type="ECO:0000256" key="3">
    <source>
        <dbReference type="ARBA" id="ARBA00023274"/>
    </source>
</evidence>
<comment type="caution">
    <text evidence="5">The sequence shown here is derived from an EMBL/GenBank/DDBJ whole genome shotgun (WGS) entry which is preliminary data.</text>
</comment>
<dbReference type="GO" id="GO:0019843">
    <property type="term" value="F:rRNA binding"/>
    <property type="evidence" value="ECO:0007669"/>
    <property type="project" value="UniProtKB-UniRule"/>
</dbReference>
<sequence>MDQGLILKKPIISEKSLEASGLREYTFMVDKKARKREIAKAVEEVFGVKVEKVKTMIVKGKTRRAMRTRKRYRLADFKKAIVRVAEGQKIDIFETGSQPSPKASAGKEEKK</sequence>
<dbReference type="GO" id="GO:0006412">
    <property type="term" value="P:translation"/>
    <property type="evidence" value="ECO:0007669"/>
    <property type="project" value="UniProtKB-UniRule"/>
</dbReference>